<dbReference type="InterPro" id="IPR014718">
    <property type="entry name" value="GH-type_carb-bd"/>
</dbReference>
<accession>W4UUH9</accession>
<dbReference type="GO" id="GO:0030246">
    <property type="term" value="F:carbohydrate binding"/>
    <property type="evidence" value="ECO:0007669"/>
    <property type="project" value="InterPro"/>
</dbReference>
<keyword evidence="4" id="KW-0732">Signal</keyword>
<evidence type="ECO:0000256" key="3">
    <source>
        <dbReference type="ARBA" id="ARBA00022837"/>
    </source>
</evidence>
<evidence type="ECO:0000256" key="2">
    <source>
        <dbReference type="ARBA" id="ARBA00011245"/>
    </source>
</evidence>
<organism evidence="6 7">
    <name type="scientific">Bacteroides reticulotermitis JCM 10512</name>
    <dbReference type="NCBI Taxonomy" id="1445607"/>
    <lineage>
        <taxon>Bacteria</taxon>
        <taxon>Pseudomonadati</taxon>
        <taxon>Bacteroidota</taxon>
        <taxon>Bacteroidia</taxon>
        <taxon>Bacteroidales</taxon>
        <taxon>Bacteroidaceae</taxon>
        <taxon>Bacteroides</taxon>
    </lineage>
</organism>
<protein>
    <submittedName>
        <fullName evidence="6">Alpha-1,2-mannosidase</fullName>
    </submittedName>
</protein>
<dbReference type="InterPro" id="IPR041371">
    <property type="entry name" value="GH92_N"/>
</dbReference>
<evidence type="ECO:0000256" key="4">
    <source>
        <dbReference type="SAM" id="SignalP"/>
    </source>
</evidence>
<comment type="subunit">
    <text evidence="2">Monomer.</text>
</comment>
<comment type="cofactor">
    <cofactor evidence="1">
        <name>Ca(2+)</name>
        <dbReference type="ChEBI" id="CHEBI:29108"/>
    </cofactor>
</comment>
<gene>
    <name evidence="6" type="ORF">JCM10512_2932</name>
</gene>
<feature type="chain" id="PRO_5004849987" evidence="4">
    <location>
        <begin position="26"/>
        <end position="227"/>
    </location>
</feature>
<dbReference type="InterPro" id="IPR050883">
    <property type="entry name" value="PNGase"/>
</dbReference>
<dbReference type="Pfam" id="PF17678">
    <property type="entry name" value="Glyco_hydro_92N"/>
    <property type="match status" value="1"/>
</dbReference>
<proteinExistence type="predicted"/>
<feature type="domain" description="Glycosyl hydrolase family 92 N-terminal" evidence="5">
    <location>
        <begin position="33"/>
        <end position="223"/>
    </location>
</feature>
<reference evidence="6 7" key="1">
    <citation type="journal article" date="2014" name="Genome Announc.">
        <title>Draft Genome Sequence of Bacteroides reticulotermitis Strain JCM 10512T, Isolated from the Gut of a Termite.</title>
        <authorList>
            <person name="Yuki M."/>
            <person name="Oshima K."/>
            <person name="Suda W."/>
            <person name="Sakamoto M."/>
            <person name="Iida T."/>
            <person name="Hattori M."/>
            <person name="Ohkuma M."/>
        </authorList>
    </citation>
    <scope>NUCLEOTIDE SEQUENCE [LARGE SCALE GENOMIC DNA]</scope>
    <source>
        <strain evidence="6 7">JCM 10512</strain>
    </source>
</reference>
<name>W4UUH9_9BACE</name>
<comment type="caution">
    <text evidence="6">The sequence shown here is derived from an EMBL/GenBank/DDBJ whole genome shotgun (WGS) entry which is preliminary data.</text>
</comment>
<dbReference type="Gene3D" id="2.70.98.10">
    <property type="match status" value="1"/>
</dbReference>
<dbReference type="STRING" id="1445607.JCM10512_2932"/>
<feature type="signal peptide" evidence="4">
    <location>
        <begin position="1"/>
        <end position="25"/>
    </location>
</feature>
<dbReference type="PANTHER" id="PTHR12143">
    <property type="entry name" value="PEPTIDE N-GLYCANASE PNGASE -RELATED"/>
    <property type="match status" value="1"/>
</dbReference>
<dbReference type="GO" id="GO:0006516">
    <property type="term" value="P:glycoprotein catabolic process"/>
    <property type="evidence" value="ECO:0007669"/>
    <property type="project" value="TreeGrafter"/>
</dbReference>
<sequence>MNIMKSFLSVLLACFLSFQVASAQAQSKTPVDYVNPYIGNISHLLVPTYPTVHLPNSMLRVYPERENFTGNTINGLPLIVTSHRGSSAFNLSPFQGDLLNAGSTIHYGYDNEIITPYYYAVDLDDEGIYVKYVPSHQSGIYQIAFSQANKASYLIFNTRDGELVTDGKTITGYQKLGNQTQVYIYLETNTPPLKIGTHKGQTIQTTDKTTRGNNAYYIMEFPKGLPR</sequence>
<dbReference type="AlphaFoldDB" id="W4UUH9"/>
<evidence type="ECO:0000259" key="5">
    <source>
        <dbReference type="Pfam" id="PF17678"/>
    </source>
</evidence>
<dbReference type="EMBL" id="BAIV01000017">
    <property type="protein sequence ID" value="GAE84581.1"/>
    <property type="molecule type" value="Genomic_DNA"/>
</dbReference>
<dbReference type="Proteomes" id="UP000019131">
    <property type="component" value="Unassembled WGS sequence"/>
</dbReference>
<keyword evidence="3" id="KW-0106">Calcium</keyword>
<dbReference type="GO" id="GO:0005829">
    <property type="term" value="C:cytosol"/>
    <property type="evidence" value="ECO:0007669"/>
    <property type="project" value="TreeGrafter"/>
</dbReference>
<keyword evidence="7" id="KW-1185">Reference proteome</keyword>
<evidence type="ECO:0000256" key="1">
    <source>
        <dbReference type="ARBA" id="ARBA00001913"/>
    </source>
</evidence>
<evidence type="ECO:0000313" key="6">
    <source>
        <dbReference type="EMBL" id="GAE84581.1"/>
    </source>
</evidence>
<evidence type="ECO:0000313" key="7">
    <source>
        <dbReference type="Proteomes" id="UP000019131"/>
    </source>
</evidence>
<dbReference type="GO" id="GO:0000224">
    <property type="term" value="F:peptide-N4-(N-acetyl-beta-glucosaminyl)asparagine amidase activity"/>
    <property type="evidence" value="ECO:0007669"/>
    <property type="project" value="TreeGrafter"/>
</dbReference>
<dbReference type="PANTHER" id="PTHR12143:SF43">
    <property type="entry name" value="PUTATIVE-RELATED"/>
    <property type="match status" value="1"/>
</dbReference>